<dbReference type="GO" id="GO:0015171">
    <property type="term" value="F:amino acid transmembrane transporter activity"/>
    <property type="evidence" value="ECO:0007669"/>
    <property type="project" value="TreeGrafter"/>
</dbReference>
<accession>J0XDD9</accession>
<feature type="compositionally biased region" description="Polar residues" evidence="8">
    <location>
        <begin position="1"/>
        <end position="11"/>
    </location>
</feature>
<dbReference type="GO" id="GO:0016020">
    <property type="term" value="C:membrane"/>
    <property type="evidence" value="ECO:0007669"/>
    <property type="project" value="UniProtKB-SubCell"/>
</dbReference>
<sequence length="492" mass="52523">MTTSNDQTDQLMAQGPASDEGLRRSLRSRHLTMISIGGAIGTGLFVASGATISQAGPGGALVAYAVIGLMVWLIMQSLGEMAAYLPVAGSFGEYGTRFVSPSFGFAIGWNYWFNWAITVAAELVAAALVMKYWLPDVPSIVWSGLFLLILFGINALSTRAYGESEFWFAAIKVMAVVVFLILGVVMIVGILGESPGTSNWTVDEAPFVHGGKGILLVLLVAGYSFQGTELIGTAAGEAEHPETTIPRAIRTIFWRILLFYIGAIAVIGFLIPYTDPNLLNTSEENVSISPFTLIFDRAGVLGAASLMNAVILTSVLSAGTSGLYSSTRMLFALAERGHAPHFLTRLSRHQVPLNALMATTLVGLAGFLTSLVGDGRAYELLLTVSALAGFITWAGISWCHWKFRMAMRAQGRGLEELPYRARFFPAGAVVALVACAAIIVGQAYEPATSGEPLGDILMSYAGVPVFFALWWGHKLVTRAPKVDPAAAELGRN</sequence>
<evidence type="ECO:0000256" key="6">
    <source>
        <dbReference type="ARBA" id="ARBA00022989"/>
    </source>
</evidence>
<evidence type="ECO:0000256" key="7">
    <source>
        <dbReference type="ARBA" id="ARBA00023136"/>
    </source>
</evidence>
<reference evidence="11 12" key="1">
    <citation type="submission" date="2012-05" db="EMBL/GenBank/DDBJ databases">
        <authorList>
            <person name="Harkins D.M."/>
            <person name="Madupu R."/>
            <person name="Durkin A.S."/>
            <person name="Torralba M."/>
            <person name="Methe B."/>
            <person name="Sutton G.G."/>
            <person name="Nelson K.E."/>
        </authorList>
    </citation>
    <scope>NUCLEOTIDE SEQUENCE [LARGE SCALE GENOMIC DNA]</scope>
    <source>
        <strain evidence="11 12">F0489</strain>
    </source>
</reference>
<dbReference type="AlphaFoldDB" id="J0XDD9"/>
<comment type="subcellular location">
    <subcellularLocation>
        <location evidence="1">Membrane</location>
        <topology evidence="1">Multi-pass membrane protein</topology>
    </subcellularLocation>
</comment>
<dbReference type="InterPro" id="IPR004841">
    <property type="entry name" value="AA-permease/SLC12A_dom"/>
</dbReference>
<dbReference type="Pfam" id="PF00324">
    <property type="entry name" value="AA_permease"/>
    <property type="match status" value="1"/>
</dbReference>
<dbReference type="PANTHER" id="PTHR43341">
    <property type="entry name" value="AMINO ACID PERMEASE"/>
    <property type="match status" value="1"/>
</dbReference>
<feature type="transmembrane region" description="Helical" evidence="9">
    <location>
        <begin position="31"/>
        <end position="52"/>
    </location>
</feature>
<dbReference type="InterPro" id="IPR004840">
    <property type="entry name" value="Amino_acid_permease_CS"/>
</dbReference>
<feature type="transmembrane region" description="Helical" evidence="9">
    <location>
        <begin position="422"/>
        <end position="444"/>
    </location>
</feature>
<keyword evidence="6 9" id="KW-1133">Transmembrane helix</keyword>
<dbReference type="PIRSF" id="PIRSF006060">
    <property type="entry name" value="AA_transporter"/>
    <property type="match status" value="1"/>
</dbReference>
<evidence type="ECO:0000256" key="8">
    <source>
        <dbReference type="SAM" id="MobiDB-lite"/>
    </source>
</evidence>
<dbReference type="Gene3D" id="1.20.1740.10">
    <property type="entry name" value="Amino acid/polyamine transporter I"/>
    <property type="match status" value="1"/>
</dbReference>
<dbReference type="PROSITE" id="PS00218">
    <property type="entry name" value="AMINO_ACID_PERMEASE_1"/>
    <property type="match status" value="1"/>
</dbReference>
<gene>
    <name evidence="11" type="primary">lysP</name>
    <name evidence="11" type="ORF">HMPREF1318_0626</name>
</gene>
<evidence type="ECO:0000256" key="1">
    <source>
        <dbReference type="ARBA" id="ARBA00004141"/>
    </source>
</evidence>
<feature type="transmembrane region" description="Helical" evidence="9">
    <location>
        <begin position="252"/>
        <end position="274"/>
    </location>
</feature>
<dbReference type="PANTHER" id="PTHR43341:SF1">
    <property type="entry name" value="GENERAL AMINO-ACID PERMEASE GAP1"/>
    <property type="match status" value="1"/>
</dbReference>
<feature type="transmembrane region" description="Helical" evidence="9">
    <location>
        <begin position="294"/>
        <end position="319"/>
    </location>
</feature>
<feature type="transmembrane region" description="Helical" evidence="9">
    <location>
        <begin position="351"/>
        <end position="372"/>
    </location>
</feature>
<evidence type="ECO:0000313" key="11">
    <source>
        <dbReference type="EMBL" id="EJF46721.1"/>
    </source>
</evidence>
<dbReference type="RefSeq" id="WP_008730340.1">
    <property type="nucleotide sequence ID" value="NZ_AKFT01000050.1"/>
</dbReference>
<feature type="transmembrane region" description="Helical" evidence="9">
    <location>
        <begin position="456"/>
        <end position="472"/>
    </location>
</feature>
<protein>
    <submittedName>
        <fullName evidence="11">Lysine-specific permease</fullName>
    </submittedName>
</protein>
<keyword evidence="7 9" id="KW-0472">Membrane</keyword>
<feature type="domain" description="Amino acid permease/ SLC12A" evidence="10">
    <location>
        <begin position="30"/>
        <end position="481"/>
    </location>
</feature>
<feature type="transmembrane region" description="Helical" evidence="9">
    <location>
        <begin position="169"/>
        <end position="191"/>
    </location>
</feature>
<organism evidence="11 12">
    <name type="scientific">Actinomyces massiliensis F0489</name>
    <dbReference type="NCBI Taxonomy" id="1125718"/>
    <lineage>
        <taxon>Bacteria</taxon>
        <taxon>Bacillati</taxon>
        <taxon>Actinomycetota</taxon>
        <taxon>Actinomycetes</taxon>
        <taxon>Actinomycetales</taxon>
        <taxon>Actinomycetaceae</taxon>
        <taxon>Actinomyces</taxon>
    </lineage>
</organism>
<keyword evidence="12" id="KW-1185">Reference proteome</keyword>
<name>J0XDD9_9ACTO</name>
<dbReference type="OrthoDB" id="5297508at2"/>
<evidence type="ECO:0000256" key="9">
    <source>
        <dbReference type="SAM" id="Phobius"/>
    </source>
</evidence>
<evidence type="ECO:0000256" key="5">
    <source>
        <dbReference type="ARBA" id="ARBA00022970"/>
    </source>
</evidence>
<dbReference type="FunFam" id="1.20.1740.10:FF:000001">
    <property type="entry name" value="Amino acid permease"/>
    <property type="match status" value="1"/>
</dbReference>
<dbReference type="Proteomes" id="UP000002941">
    <property type="component" value="Unassembled WGS sequence"/>
</dbReference>
<feature type="transmembrane region" description="Helical" evidence="9">
    <location>
        <begin position="378"/>
        <end position="401"/>
    </location>
</feature>
<evidence type="ECO:0000256" key="3">
    <source>
        <dbReference type="ARBA" id="ARBA00022448"/>
    </source>
</evidence>
<dbReference type="PATRIC" id="fig|1125718.3.peg.689"/>
<comment type="caution">
    <text evidence="11">The sequence shown here is derived from an EMBL/GenBank/DDBJ whole genome shotgun (WGS) entry which is preliminary data.</text>
</comment>
<keyword evidence="5" id="KW-0029">Amino-acid transport</keyword>
<proteinExistence type="inferred from homology"/>
<dbReference type="InterPro" id="IPR050524">
    <property type="entry name" value="APC_YAT"/>
</dbReference>
<feature type="transmembrane region" description="Helical" evidence="9">
    <location>
        <begin position="140"/>
        <end position="157"/>
    </location>
</feature>
<comment type="similarity">
    <text evidence="2">Belongs to the amino acid-polyamine-organocation (APC) superfamily. Amino acid transporter (AAT) (TC 2.A.3.1) family.</text>
</comment>
<feature type="region of interest" description="Disordered" evidence="8">
    <location>
        <begin position="1"/>
        <end position="21"/>
    </location>
</feature>
<keyword evidence="3" id="KW-0813">Transport</keyword>
<evidence type="ECO:0000256" key="2">
    <source>
        <dbReference type="ARBA" id="ARBA00008583"/>
    </source>
</evidence>
<feature type="transmembrane region" description="Helical" evidence="9">
    <location>
        <begin position="112"/>
        <end position="134"/>
    </location>
</feature>
<dbReference type="eggNOG" id="COG0833">
    <property type="taxonomic scope" value="Bacteria"/>
</dbReference>
<feature type="transmembrane region" description="Helical" evidence="9">
    <location>
        <begin position="211"/>
        <end position="231"/>
    </location>
</feature>
<evidence type="ECO:0000259" key="10">
    <source>
        <dbReference type="Pfam" id="PF00324"/>
    </source>
</evidence>
<keyword evidence="4 9" id="KW-0812">Transmembrane</keyword>
<evidence type="ECO:0000313" key="12">
    <source>
        <dbReference type="Proteomes" id="UP000002941"/>
    </source>
</evidence>
<dbReference type="EMBL" id="AKFT01000050">
    <property type="protein sequence ID" value="EJF46721.1"/>
    <property type="molecule type" value="Genomic_DNA"/>
</dbReference>
<evidence type="ECO:0000256" key="4">
    <source>
        <dbReference type="ARBA" id="ARBA00022692"/>
    </source>
</evidence>